<protein>
    <submittedName>
        <fullName evidence="2">PadR family transcriptional regulator</fullName>
    </submittedName>
</protein>
<proteinExistence type="predicted"/>
<sequence length="112" mass="12453">MTTQALKGHLDLLVLAVLARGPRHGYAIIEGLREASDEVFDLAEGTVYPVLHRLERDGALASEWTEANGRRRRQYRITTAGIARLEREQASWRQFSSAVAAVLGIRSWPSPA</sequence>
<comment type="caution">
    <text evidence="2">The sequence shown here is derived from an EMBL/GenBank/DDBJ whole genome shotgun (WGS) entry which is preliminary data.</text>
</comment>
<dbReference type="EMBL" id="BNAI01000006">
    <property type="protein sequence ID" value="GHF23126.1"/>
    <property type="molecule type" value="Genomic_DNA"/>
</dbReference>
<dbReference type="NCBIfam" id="TIGR03433">
    <property type="entry name" value="padR_acidobact"/>
    <property type="match status" value="1"/>
</dbReference>
<dbReference type="Proteomes" id="UP000617531">
    <property type="component" value="Unassembled WGS sequence"/>
</dbReference>
<dbReference type="SUPFAM" id="SSF46785">
    <property type="entry name" value="Winged helix' DNA-binding domain"/>
    <property type="match status" value="1"/>
</dbReference>
<reference evidence="2" key="1">
    <citation type="journal article" date="2014" name="Int. J. Syst. Evol. Microbiol.">
        <title>Complete genome sequence of Corynebacterium casei LMG S-19264T (=DSM 44701T), isolated from a smear-ripened cheese.</title>
        <authorList>
            <consortium name="US DOE Joint Genome Institute (JGI-PGF)"/>
            <person name="Walter F."/>
            <person name="Albersmeier A."/>
            <person name="Kalinowski J."/>
            <person name="Ruckert C."/>
        </authorList>
    </citation>
    <scope>NUCLEOTIDE SEQUENCE</scope>
    <source>
        <strain evidence="2">CGMCC 1.16548</strain>
    </source>
</reference>
<feature type="domain" description="Transcription regulator PadR N-terminal" evidence="1">
    <location>
        <begin position="14"/>
        <end position="86"/>
    </location>
</feature>
<reference evidence="2" key="2">
    <citation type="submission" date="2020-09" db="EMBL/GenBank/DDBJ databases">
        <authorList>
            <person name="Sun Q."/>
            <person name="Zhou Y."/>
        </authorList>
    </citation>
    <scope>NUCLEOTIDE SEQUENCE</scope>
    <source>
        <strain evidence="2">CGMCC 1.16548</strain>
    </source>
</reference>
<dbReference type="InterPro" id="IPR005149">
    <property type="entry name" value="Tscrpt_reg_PadR_N"/>
</dbReference>
<dbReference type="InterPro" id="IPR017799">
    <property type="entry name" value="Tscrpt_reg_PadR_acidobac-type"/>
</dbReference>
<dbReference type="PANTHER" id="PTHR33169:SF14">
    <property type="entry name" value="TRANSCRIPTIONAL REGULATOR RV3488"/>
    <property type="match status" value="1"/>
</dbReference>
<dbReference type="RefSeq" id="WP_191283905.1">
    <property type="nucleotide sequence ID" value="NZ_BNAI01000006.1"/>
</dbReference>
<evidence type="ECO:0000313" key="3">
    <source>
        <dbReference type="Proteomes" id="UP000617531"/>
    </source>
</evidence>
<keyword evidence="3" id="KW-1185">Reference proteome</keyword>
<dbReference type="AlphaFoldDB" id="A0A8J3GSG2"/>
<organism evidence="2 3">
    <name type="scientific">Pseudolysinimonas yzui</name>
    <dbReference type="NCBI Taxonomy" id="2708254"/>
    <lineage>
        <taxon>Bacteria</taxon>
        <taxon>Bacillati</taxon>
        <taxon>Actinomycetota</taxon>
        <taxon>Actinomycetes</taxon>
        <taxon>Micrococcales</taxon>
        <taxon>Microbacteriaceae</taxon>
        <taxon>Pseudolysinimonas</taxon>
    </lineage>
</organism>
<dbReference type="PANTHER" id="PTHR33169">
    <property type="entry name" value="PADR-FAMILY TRANSCRIPTIONAL REGULATOR"/>
    <property type="match status" value="1"/>
</dbReference>
<accession>A0A8J3GSG2</accession>
<dbReference type="InterPro" id="IPR036390">
    <property type="entry name" value="WH_DNA-bd_sf"/>
</dbReference>
<dbReference type="InterPro" id="IPR052509">
    <property type="entry name" value="Metal_resp_DNA-bind_regulator"/>
</dbReference>
<dbReference type="InterPro" id="IPR036388">
    <property type="entry name" value="WH-like_DNA-bd_sf"/>
</dbReference>
<evidence type="ECO:0000313" key="2">
    <source>
        <dbReference type="EMBL" id="GHF23126.1"/>
    </source>
</evidence>
<dbReference type="Gene3D" id="1.10.10.10">
    <property type="entry name" value="Winged helix-like DNA-binding domain superfamily/Winged helix DNA-binding domain"/>
    <property type="match status" value="1"/>
</dbReference>
<gene>
    <name evidence="2" type="ORF">GCM10011600_25420</name>
</gene>
<dbReference type="Pfam" id="PF03551">
    <property type="entry name" value="PadR"/>
    <property type="match status" value="1"/>
</dbReference>
<name>A0A8J3GSG2_9MICO</name>
<evidence type="ECO:0000259" key="1">
    <source>
        <dbReference type="Pfam" id="PF03551"/>
    </source>
</evidence>